<evidence type="ECO:0000256" key="4">
    <source>
        <dbReference type="ARBA" id="ARBA00022553"/>
    </source>
</evidence>
<keyword evidence="6" id="KW-0808">Transferase</keyword>
<keyword evidence="15" id="KW-0675">Receptor</keyword>
<dbReference type="InterPro" id="IPR032675">
    <property type="entry name" value="LRR_dom_sf"/>
</dbReference>
<keyword evidence="4" id="KW-0597">Phosphoprotein</keyword>
<dbReference type="PANTHER" id="PTHR48006:SF52">
    <property type="entry name" value="PROTEIN KINASE DOMAIN-CONTAINING PROTEIN"/>
    <property type="match status" value="1"/>
</dbReference>
<evidence type="ECO:0000256" key="19">
    <source>
        <dbReference type="SAM" id="Phobius"/>
    </source>
</evidence>
<dbReference type="FunFam" id="3.30.200.20:FF:000217">
    <property type="entry name" value="probable LRR receptor-like serine/threonine-protein kinase At1g53430"/>
    <property type="match status" value="1"/>
</dbReference>
<dbReference type="FunFam" id="2.60.120.430:FF:000004">
    <property type="entry name" value="Putative leucine-rich repeat receptor-like serine/threonine-protein kinase"/>
    <property type="match status" value="1"/>
</dbReference>
<feature type="domain" description="Protein kinase" evidence="20">
    <location>
        <begin position="677"/>
        <end position="958"/>
    </location>
</feature>
<evidence type="ECO:0000256" key="16">
    <source>
        <dbReference type="ARBA" id="ARBA00023180"/>
    </source>
</evidence>
<dbReference type="SUPFAM" id="SSF52058">
    <property type="entry name" value="L domain-like"/>
    <property type="match status" value="1"/>
</dbReference>
<evidence type="ECO:0000256" key="6">
    <source>
        <dbReference type="ARBA" id="ARBA00022679"/>
    </source>
</evidence>
<dbReference type="EMBL" id="CM010717">
    <property type="protein sequence ID" value="RZC56926.1"/>
    <property type="molecule type" value="Genomic_DNA"/>
</dbReference>
<keyword evidence="11" id="KW-0418">Kinase</keyword>
<dbReference type="Pfam" id="PF13855">
    <property type="entry name" value="LRR_8"/>
    <property type="match status" value="1"/>
</dbReference>
<evidence type="ECO:0000256" key="8">
    <source>
        <dbReference type="ARBA" id="ARBA00022729"/>
    </source>
</evidence>
<dbReference type="Gene3D" id="1.10.510.10">
    <property type="entry name" value="Transferase(Phosphotransferase) domain 1"/>
    <property type="match status" value="1"/>
</dbReference>
<dbReference type="Gene3D" id="3.30.200.20">
    <property type="entry name" value="Phosphorylase Kinase, domain 1"/>
    <property type="match status" value="1"/>
</dbReference>
<evidence type="ECO:0000313" key="21">
    <source>
        <dbReference type="EMBL" id="RZC56926.1"/>
    </source>
</evidence>
<dbReference type="InterPro" id="IPR011009">
    <property type="entry name" value="Kinase-like_dom_sf"/>
</dbReference>
<protein>
    <recommendedName>
        <fullName evidence="2">non-specific serine/threonine protein kinase</fullName>
        <ecNumber evidence="2">2.7.11.1</ecNumber>
    </recommendedName>
</protein>
<feature type="transmembrane region" description="Helical" evidence="19">
    <location>
        <begin position="618"/>
        <end position="640"/>
    </location>
</feature>
<evidence type="ECO:0000259" key="20">
    <source>
        <dbReference type="PROSITE" id="PS50011"/>
    </source>
</evidence>
<dbReference type="InterPro" id="IPR021720">
    <property type="entry name" value="Malectin_dom"/>
</dbReference>
<dbReference type="InterPro" id="IPR001245">
    <property type="entry name" value="Ser-Thr/Tyr_kinase_cat_dom"/>
</dbReference>
<keyword evidence="16" id="KW-0325">Glycoprotein</keyword>
<reference evidence="21 22" key="1">
    <citation type="journal article" date="2018" name="Science">
        <title>The opium poppy genome and morphinan production.</title>
        <authorList>
            <person name="Guo L."/>
            <person name="Winzer T."/>
            <person name="Yang X."/>
            <person name="Li Y."/>
            <person name="Ning Z."/>
            <person name="He Z."/>
            <person name="Teodor R."/>
            <person name="Lu Y."/>
            <person name="Bowser T.A."/>
            <person name="Graham I.A."/>
            <person name="Ye K."/>
        </authorList>
    </citation>
    <scope>NUCLEOTIDE SEQUENCE [LARGE SCALE GENOMIC DNA]</scope>
    <source>
        <strain evidence="22">cv. HN1</strain>
        <tissue evidence="21">Leaves</tissue>
    </source>
</reference>
<dbReference type="EC" id="2.7.11.1" evidence="2"/>
<keyword evidence="5" id="KW-0433">Leucine-rich repeat</keyword>
<dbReference type="AlphaFoldDB" id="A0A4Y7J8Y7"/>
<evidence type="ECO:0000256" key="5">
    <source>
        <dbReference type="ARBA" id="ARBA00022614"/>
    </source>
</evidence>
<dbReference type="GO" id="GO:0016020">
    <property type="term" value="C:membrane"/>
    <property type="evidence" value="ECO:0007669"/>
    <property type="project" value="UniProtKB-SubCell"/>
</dbReference>
<evidence type="ECO:0000256" key="9">
    <source>
        <dbReference type="ARBA" id="ARBA00022737"/>
    </source>
</evidence>
<dbReference type="PANTHER" id="PTHR48006">
    <property type="entry name" value="LEUCINE-RICH REPEAT-CONTAINING PROTEIN DDB_G0281931-RELATED"/>
    <property type="match status" value="1"/>
</dbReference>
<evidence type="ECO:0000256" key="17">
    <source>
        <dbReference type="ARBA" id="ARBA00047899"/>
    </source>
</evidence>
<dbReference type="SMART" id="SM00220">
    <property type="entry name" value="S_TKc"/>
    <property type="match status" value="1"/>
</dbReference>
<dbReference type="Gene3D" id="2.60.120.430">
    <property type="entry name" value="Galactose-binding lectin"/>
    <property type="match status" value="1"/>
</dbReference>
<evidence type="ECO:0000256" key="10">
    <source>
        <dbReference type="ARBA" id="ARBA00022741"/>
    </source>
</evidence>
<evidence type="ECO:0000256" key="18">
    <source>
        <dbReference type="ARBA" id="ARBA00048679"/>
    </source>
</evidence>
<dbReference type="SUPFAM" id="SSF56112">
    <property type="entry name" value="Protein kinase-like (PK-like)"/>
    <property type="match status" value="1"/>
</dbReference>
<dbReference type="InterPro" id="IPR001611">
    <property type="entry name" value="Leu-rich_rpt"/>
</dbReference>
<comment type="catalytic activity">
    <reaction evidence="17">
        <text>L-threonyl-[protein] + ATP = O-phospho-L-threonyl-[protein] + ADP + H(+)</text>
        <dbReference type="Rhea" id="RHEA:46608"/>
        <dbReference type="Rhea" id="RHEA-COMP:11060"/>
        <dbReference type="Rhea" id="RHEA-COMP:11605"/>
        <dbReference type="ChEBI" id="CHEBI:15378"/>
        <dbReference type="ChEBI" id="CHEBI:30013"/>
        <dbReference type="ChEBI" id="CHEBI:30616"/>
        <dbReference type="ChEBI" id="CHEBI:61977"/>
        <dbReference type="ChEBI" id="CHEBI:456216"/>
        <dbReference type="EC" id="2.7.11.1"/>
    </reaction>
</comment>
<keyword evidence="7 19" id="KW-0812">Transmembrane</keyword>
<dbReference type="Pfam" id="PF11721">
    <property type="entry name" value="Malectin"/>
    <property type="match status" value="1"/>
</dbReference>
<sequence>MMDAIGGSSSVHHGRMLYLYVFAVLLIIGCGFFDLALSHRLPDVEVEALTEIAKTLGKQGWDFAKLDPCNGTDDFWGFLNISSTTGVPDSRGFLVLDRQSLAGILPPELVKLPYLQVINLDRNYLNGSIPKVWGSMKLVNISLFGNRLSGPIPEEIGNITTLKNLALEINQLSGHLPQKLGDIVGINRIVLSSNNFTGEVPPTFYKLTNLTDFRISDNQFTGKIPSFIKNWTNLERLEIQASGLEGPIPCDISALENLSILKISDLRGNKYGPFPPLHNLKSMYILTLRSCNINGTLPTYFSSMKRLKSLDLSFNKLSGEIPNNFINPSLVKFLYLTGNLLTGPLPSWMLGEVKSIDLSYNNLTLENSWGCQLNRTINLFGSSSIRNSSNGIPKCLKSLVCDQPDRHSFNINCGGESFLVNGSDDGNYDWDQNAEGSSNFYHQRTNNWALSTTGDFMDNNDGSDILIAGIPITSLSMADSELYTAARKSPLSLTYYGFCLINGNYTVNLHFAEIEFLPNDKSQDSLGRRVFDVYIQGKLKLKDFNIVKAAGGVRQAVIKTFNVSVTSNSLEIRFYWAGKGTQRIPKAGFYGPLVSAISVLNPDFVPPRSNTRGKNIPVGAVAGIIAAVLCFVFILAGAVWGKVYLGRRNAIDKELRGLDLNTNSFTLRQIKAATNNFAAENKIGEGGFGPVYKGYLLDGTIIAVKQLSAKSKQGNREFINEIGMISGLRHPNLAKLYGCCVEGNQLLLIYEYLENNCLARALFEEEAVQLKLDWPTRQKICIGIARGLTYLHEESRLKIVHRDIKGTNVLLDKDLNPKISDFGLAKLDEEDDTHISTRIAGTRGYMAPEYALRGYLTDKADIYSFGVVALEIVSGKSNTSYRTKEECVYLLDWALVLQENGNLMELVDPKLESEFEEEEVLRMINIALMCTNTSPTLRPKMSSVVSMLESQTSIGEFVSNSISESTDDLKFEAVRDYHYDQTQSISKDTPFSESSTSAADLYPLINESDYWTNRD</sequence>
<evidence type="ECO:0000256" key="1">
    <source>
        <dbReference type="ARBA" id="ARBA00004479"/>
    </source>
</evidence>
<gene>
    <name evidence="21" type="ORF">C5167_015785</name>
</gene>
<evidence type="ECO:0000256" key="15">
    <source>
        <dbReference type="ARBA" id="ARBA00023170"/>
    </source>
</evidence>
<keyword evidence="3" id="KW-0723">Serine/threonine-protein kinase</keyword>
<keyword evidence="9" id="KW-0677">Repeat</keyword>
<evidence type="ECO:0000256" key="3">
    <source>
        <dbReference type="ARBA" id="ARBA00022527"/>
    </source>
</evidence>
<evidence type="ECO:0000256" key="14">
    <source>
        <dbReference type="ARBA" id="ARBA00023136"/>
    </source>
</evidence>
<evidence type="ECO:0000313" key="22">
    <source>
        <dbReference type="Proteomes" id="UP000316621"/>
    </source>
</evidence>
<keyword evidence="10" id="KW-0547">Nucleotide-binding</keyword>
<evidence type="ECO:0000256" key="11">
    <source>
        <dbReference type="ARBA" id="ARBA00022777"/>
    </source>
</evidence>
<dbReference type="InterPro" id="IPR051824">
    <property type="entry name" value="LRR_Rcpt-Like_S/T_Kinase"/>
</dbReference>
<keyword evidence="8" id="KW-0732">Signal</keyword>
<evidence type="ECO:0000256" key="7">
    <source>
        <dbReference type="ARBA" id="ARBA00022692"/>
    </source>
</evidence>
<dbReference type="Gene3D" id="3.80.10.10">
    <property type="entry name" value="Ribonuclease Inhibitor"/>
    <property type="match status" value="2"/>
</dbReference>
<evidence type="ECO:0000256" key="12">
    <source>
        <dbReference type="ARBA" id="ARBA00022840"/>
    </source>
</evidence>
<dbReference type="FunFam" id="3.80.10.10:FF:000433">
    <property type="entry name" value="Putative LRR receptor-like serine/threonine-protein kinase isoform A"/>
    <property type="match status" value="1"/>
</dbReference>
<dbReference type="PROSITE" id="PS50011">
    <property type="entry name" value="PROTEIN_KINASE_DOM"/>
    <property type="match status" value="1"/>
</dbReference>
<proteinExistence type="predicted"/>
<comment type="subcellular location">
    <subcellularLocation>
        <location evidence="1">Membrane</location>
        <topology evidence="1">Single-pass type I membrane protein</topology>
    </subcellularLocation>
</comment>
<keyword evidence="14 19" id="KW-0472">Membrane</keyword>
<accession>A0A4Y7J8Y7</accession>
<feature type="transmembrane region" description="Helical" evidence="19">
    <location>
        <begin position="17"/>
        <end position="37"/>
    </location>
</feature>
<dbReference type="Proteomes" id="UP000316621">
    <property type="component" value="Chromosome 3"/>
</dbReference>
<keyword evidence="13 19" id="KW-1133">Transmembrane helix</keyword>
<dbReference type="Gramene" id="RZC56926">
    <property type="protein sequence ID" value="RZC56926"/>
    <property type="gene ID" value="C5167_015785"/>
</dbReference>
<comment type="catalytic activity">
    <reaction evidence="18">
        <text>L-seryl-[protein] + ATP = O-phospho-L-seryl-[protein] + ADP + H(+)</text>
        <dbReference type="Rhea" id="RHEA:17989"/>
        <dbReference type="Rhea" id="RHEA-COMP:9863"/>
        <dbReference type="Rhea" id="RHEA-COMP:11604"/>
        <dbReference type="ChEBI" id="CHEBI:15378"/>
        <dbReference type="ChEBI" id="CHEBI:29999"/>
        <dbReference type="ChEBI" id="CHEBI:30616"/>
        <dbReference type="ChEBI" id="CHEBI:83421"/>
        <dbReference type="ChEBI" id="CHEBI:456216"/>
        <dbReference type="EC" id="2.7.11.1"/>
    </reaction>
</comment>
<dbReference type="GO" id="GO:0004674">
    <property type="term" value="F:protein serine/threonine kinase activity"/>
    <property type="evidence" value="ECO:0007669"/>
    <property type="project" value="UniProtKB-KW"/>
</dbReference>
<dbReference type="PROSITE" id="PS00108">
    <property type="entry name" value="PROTEIN_KINASE_ST"/>
    <property type="match status" value="1"/>
</dbReference>
<evidence type="ECO:0000256" key="13">
    <source>
        <dbReference type="ARBA" id="ARBA00022989"/>
    </source>
</evidence>
<dbReference type="Pfam" id="PF07714">
    <property type="entry name" value="PK_Tyr_Ser-Thr"/>
    <property type="match status" value="1"/>
</dbReference>
<evidence type="ECO:0000256" key="2">
    <source>
        <dbReference type="ARBA" id="ARBA00012513"/>
    </source>
</evidence>
<dbReference type="Pfam" id="PF00560">
    <property type="entry name" value="LRR_1"/>
    <property type="match status" value="1"/>
</dbReference>
<keyword evidence="22" id="KW-1185">Reference proteome</keyword>
<dbReference type="InterPro" id="IPR000719">
    <property type="entry name" value="Prot_kinase_dom"/>
</dbReference>
<dbReference type="GO" id="GO:0005524">
    <property type="term" value="F:ATP binding"/>
    <property type="evidence" value="ECO:0007669"/>
    <property type="project" value="UniProtKB-KW"/>
</dbReference>
<name>A0A4Y7J8Y7_PAPSO</name>
<organism evidence="21 22">
    <name type="scientific">Papaver somniferum</name>
    <name type="common">Opium poppy</name>
    <dbReference type="NCBI Taxonomy" id="3469"/>
    <lineage>
        <taxon>Eukaryota</taxon>
        <taxon>Viridiplantae</taxon>
        <taxon>Streptophyta</taxon>
        <taxon>Embryophyta</taxon>
        <taxon>Tracheophyta</taxon>
        <taxon>Spermatophyta</taxon>
        <taxon>Magnoliopsida</taxon>
        <taxon>Ranunculales</taxon>
        <taxon>Papaveraceae</taxon>
        <taxon>Papaveroideae</taxon>
        <taxon>Papaver</taxon>
    </lineage>
</organism>
<dbReference type="InterPro" id="IPR008271">
    <property type="entry name" value="Ser/Thr_kinase_AS"/>
</dbReference>
<keyword evidence="12" id="KW-0067">ATP-binding</keyword>
<dbReference type="CDD" id="cd14066">
    <property type="entry name" value="STKc_IRAK"/>
    <property type="match status" value="1"/>
</dbReference>
<dbReference type="FunFam" id="1.10.510.10:FF:000044">
    <property type="entry name" value="Putative LRR receptor-like serine/threonine-protein kinase"/>
    <property type="match status" value="1"/>
</dbReference>
<dbReference type="OMA" id="QITCTSE"/>